<organism evidence="3 4">
    <name type="scientific">Aromatoleum tolulyticum</name>
    <dbReference type="NCBI Taxonomy" id="34027"/>
    <lineage>
        <taxon>Bacteria</taxon>
        <taxon>Pseudomonadati</taxon>
        <taxon>Pseudomonadota</taxon>
        <taxon>Betaproteobacteria</taxon>
        <taxon>Rhodocyclales</taxon>
        <taxon>Rhodocyclaceae</taxon>
        <taxon>Aromatoleum</taxon>
    </lineage>
</organism>
<feature type="domain" description="Doubled CXXCH motif" evidence="2">
    <location>
        <begin position="242"/>
        <end position="278"/>
    </location>
</feature>
<gene>
    <name evidence="3" type="ORF">SAMN05421829_11271</name>
</gene>
<evidence type="ECO:0000313" key="3">
    <source>
        <dbReference type="EMBL" id="SIR28063.1"/>
    </source>
</evidence>
<dbReference type="AlphaFoldDB" id="A0A1N6ZMD4"/>
<dbReference type="SUPFAM" id="SSF48695">
    <property type="entry name" value="Multiheme cytochromes"/>
    <property type="match status" value="1"/>
</dbReference>
<feature type="chain" id="PRO_5012703999" evidence="1">
    <location>
        <begin position="24"/>
        <end position="278"/>
    </location>
</feature>
<dbReference type="Pfam" id="PF09699">
    <property type="entry name" value="Paired_CXXCH_1"/>
    <property type="match status" value="1"/>
</dbReference>
<evidence type="ECO:0000259" key="2">
    <source>
        <dbReference type="Pfam" id="PF09699"/>
    </source>
</evidence>
<dbReference type="OrthoDB" id="12425at2"/>
<sequence length="278" mass="28395">MKKIVKQTLALASLALVASAASAALTGISNTKHNLTSTGNGPNKQTSTEQICVFCHTPHAANTGVEAPLWNKGLPAASGYTTYSTANSSTIDGEVLGVGSVSAACLSCHDGTQAMDNLVNAPGSGNYTSGGSNQAYVWTAGGELIGVTGNSIANLGPNLRNDHPIGIQYCGGGITGTGTTVNGTCRDTDFTSSTGGLKTKTINTAQVFWIDTSTVDGVRSKTDIILYTRDFSGGAVKGPSVECASCHDPHVEPKGTDGISFMRVTTSGSKICLACHTK</sequence>
<evidence type="ECO:0000313" key="4">
    <source>
        <dbReference type="Proteomes" id="UP000186819"/>
    </source>
</evidence>
<dbReference type="Proteomes" id="UP000186819">
    <property type="component" value="Unassembled WGS sequence"/>
</dbReference>
<keyword evidence="1" id="KW-0732">Signal</keyword>
<proteinExistence type="predicted"/>
<name>A0A1N6ZMD4_9RHOO</name>
<dbReference type="STRING" id="34027.SAMN05421829_11271"/>
<protein>
    <submittedName>
        <fullName evidence="3">Doubled CXXCH motif (Paired_CXXCH_1)</fullName>
    </submittedName>
</protein>
<reference evidence="4" key="1">
    <citation type="submission" date="2017-01" db="EMBL/GenBank/DDBJ databases">
        <authorList>
            <person name="Varghese N."/>
            <person name="Submissions S."/>
        </authorList>
    </citation>
    <scope>NUCLEOTIDE SEQUENCE [LARGE SCALE GENOMIC DNA]</scope>
    <source>
        <strain evidence="4">ATCC 51758</strain>
    </source>
</reference>
<evidence type="ECO:0000256" key="1">
    <source>
        <dbReference type="SAM" id="SignalP"/>
    </source>
</evidence>
<dbReference type="RefSeq" id="WP_076603356.1">
    <property type="nucleotide sequence ID" value="NZ_FTMD01000012.1"/>
</dbReference>
<accession>A0A1N6ZMD4</accession>
<dbReference type="InterPro" id="IPR036280">
    <property type="entry name" value="Multihaem_cyt_sf"/>
</dbReference>
<keyword evidence="4" id="KW-1185">Reference proteome</keyword>
<feature type="signal peptide" evidence="1">
    <location>
        <begin position="1"/>
        <end position="23"/>
    </location>
</feature>
<dbReference type="EMBL" id="FTMD01000012">
    <property type="protein sequence ID" value="SIR28063.1"/>
    <property type="molecule type" value="Genomic_DNA"/>
</dbReference>
<dbReference type="InterPro" id="IPR010177">
    <property type="entry name" value="Paired_CXXCH_1"/>
</dbReference>